<gene>
    <name evidence="1" type="ORF">M011DRAFT_410903</name>
</gene>
<proteinExistence type="predicted"/>
<dbReference type="PANTHER" id="PTHR28360">
    <property type="entry name" value="DYNACTIN SUBUNIT 3"/>
    <property type="match status" value="1"/>
</dbReference>
<dbReference type="AlphaFoldDB" id="A0A6A6V0I0"/>
<name>A0A6A6V0I0_9PLEO</name>
<evidence type="ECO:0000313" key="1">
    <source>
        <dbReference type="EMBL" id="KAF2743296.1"/>
    </source>
</evidence>
<reference evidence="1" key="1">
    <citation type="journal article" date="2020" name="Stud. Mycol.">
        <title>101 Dothideomycetes genomes: a test case for predicting lifestyles and emergence of pathogens.</title>
        <authorList>
            <person name="Haridas S."/>
            <person name="Albert R."/>
            <person name="Binder M."/>
            <person name="Bloem J."/>
            <person name="Labutti K."/>
            <person name="Salamov A."/>
            <person name="Andreopoulos B."/>
            <person name="Baker S."/>
            <person name="Barry K."/>
            <person name="Bills G."/>
            <person name="Bluhm B."/>
            <person name="Cannon C."/>
            <person name="Castanera R."/>
            <person name="Culley D."/>
            <person name="Daum C."/>
            <person name="Ezra D."/>
            <person name="Gonzalez J."/>
            <person name="Henrissat B."/>
            <person name="Kuo A."/>
            <person name="Liang C."/>
            <person name="Lipzen A."/>
            <person name="Lutzoni F."/>
            <person name="Magnuson J."/>
            <person name="Mondo S."/>
            <person name="Nolan M."/>
            <person name="Ohm R."/>
            <person name="Pangilinan J."/>
            <person name="Park H.-J."/>
            <person name="Ramirez L."/>
            <person name="Alfaro M."/>
            <person name="Sun H."/>
            <person name="Tritt A."/>
            <person name="Yoshinaga Y."/>
            <person name="Zwiers L.-H."/>
            <person name="Turgeon B."/>
            <person name="Goodwin S."/>
            <person name="Spatafora J."/>
            <person name="Crous P."/>
            <person name="Grigoriev I."/>
        </authorList>
    </citation>
    <scope>NUCLEOTIDE SEQUENCE</scope>
    <source>
        <strain evidence="1">CBS 119925</strain>
    </source>
</reference>
<dbReference type="OrthoDB" id="5403729at2759"/>
<evidence type="ECO:0000313" key="2">
    <source>
        <dbReference type="Proteomes" id="UP000799440"/>
    </source>
</evidence>
<dbReference type="GO" id="GO:0061640">
    <property type="term" value="P:cytoskeleton-dependent cytokinesis"/>
    <property type="evidence" value="ECO:0007669"/>
    <property type="project" value="InterPro"/>
</dbReference>
<dbReference type="Proteomes" id="UP000799440">
    <property type="component" value="Unassembled WGS sequence"/>
</dbReference>
<dbReference type="EMBL" id="MU006598">
    <property type="protein sequence ID" value="KAF2743296.1"/>
    <property type="molecule type" value="Genomic_DNA"/>
</dbReference>
<dbReference type="Pfam" id="PF07426">
    <property type="entry name" value="Dynactin_p22"/>
    <property type="match status" value="1"/>
</dbReference>
<protein>
    <submittedName>
        <fullName evidence="1">Uncharacterized protein</fullName>
    </submittedName>
</protein>
<organism evidence="1 2">
    <name type="scientific">Sporormia fimetaria CBS 119925</name>
    <dbReference type="NCBI Taxonomy" id="1340428"/>
    <lineage>
        <taxon>Eukaryota</taxon>
        <taxon>Fungi</taxon>
        <taxon>Dikarya</taxon>
        <taxon>Ascomycota</taxon>
        <taxon>Pezizomycotina</taxon>
        <taxon>Dothideomycetes</taxon>
        <taxon>Pleosporomycetidae</taxon>
        <taxon>Pleosporales</taxon>
        <taxon>Sporormiaceae</taxon>
        <taxon>Sporormia</taxon>
    </lineage>
</organism>
<dbReference type="PANTHER" id="PTHR28360:SF1">
    <property type="entry name" value="DYNACTIN SUBUNIT 3"/>
    <property type="match status" value="1"/>
</dbReference>
<keyword evidence="2" id="KW-1185">Reference proteome</keyword>
<sequence>MDVYEEAVLFTISQLESRLDRLEYVLHGSRGLTGEKPSSLTERVQHIERMLRDLSAKTALLNDVQTLVSEHADVVYASARAKRQDEPELPVAEKAALVVERAPAFATTASQLKALDDQQVPAADAFTKLAKLRPRIAELEELHLQQALEFSLLRRRTALLCQEYSLIIRNRMTQCWVEWNKRCRDAEMTIRRAEFKQKQLLEEG</sequence>
<accession>A0A6A6V0I0</accession>
<dbReference type="GO" id="GO:0005869">
    <property type="term" value="C:dynactin complex"/>
    <property type="evidence" value="ECO:0007669"/>
    <property type="project" value="InterPro"/>
</dbReference>
<dbReference type="InterPro" id="IPR009991">
    <property type="entry name" value="DCTN3"/>
</dbReference>